<gene>
    <name evidence="3" type="primary">LOC140691074</name>
</gene>
<dbReference type="GeneID" id="140691074"/>
<dbReference type="RefSeq" id="XP_072809894.1">
    <property type="nucleotide sequence ID" value="XM_072953793.1"/>
</dbReference>
<evidence type="ECO:0000313" key="3">
    <source>
        <dbReference type="RefSeq" id="XP_072809894.1"/>
    </source>
</evidence>
<name>A0ABM5CML6_VICPA</name>
<feature type="region of interest" description="Disordered" evidence="1">
    <location>
        <begin position="1"/>
        <end position="25"/>
    </location>
</feature>
<dbReference type="Proteomes" id="UP001652581">
    <property type="component" value="Chromosome 33"/>
</dbReference>
<evidence type="ECO:0000256" key="1">
    <source>
        <dbReference type="SAM" id="MobiDB-lite"/>
    </source>
</evidence>
<organism evidence="2 3">
    <name type="scientific">Vicugna pacos</name>
    <name type="common">Alpaca</name>
    <name type="synonym">Lama pacos</name>
    <dbReference type="NCBI Taxonomy" id="30538"/>
    <lineage>
        <taxon>Eukaryota</taxon>
        <taxon>Metazoa</taxon>
        <taxon>Chordata</taxon>
        <taxon>Craniata</taxon>
        <taxon>Vertebrata</taxon>
        <taxon>Euteleostomi</taxon>
        <taxon>Mammalia</taxon>
        <taxon>Eutheria</taxon>
        <taxon>Laurasiatheria</taxon>
        <taxon>Artiodactyla</taxon>
        <taxon>Tylopoda</taxon>
        <taxon>Camelidae</taxon>
        <taxon>Vicugna</taxon>
    </lineage>
</organism>
<feature type="compositionally biased region" description="Basic and acidic residues" evidence="1">
    <location>
        <begin position="15"/>
        <end position="25"/>
    </location>
</feature>
<evidence type="ECO:0000313" key="2">
    <source>
        <dbReference type="Proteomes" id="UP001652581"/>
    </source>
</evidence>
<accession>A0ABM5CML6</accession>
<evidence type="ECO:0008006" key="4">
    <source>
        <dbReference type="Google" id="ProtNLM"/>
    </source>
</evidence>
<protein>
    <recommendedName>
        <fullName evidence="4">Testis-expressed protein 26</fullName>
    </recommendedName>
</protein>
<reference evidence="3" key="1">
    <citation type="submission" date="2025-08" db="UniProtKB">
        <authorList>
            <consortium name="RefSeq"/>
        </authorList>
    </citation>
    <scope>IDENTIFICATION</scope>
</reference>
<sequence>MMRKQQQGVAFQESEAQKETAPEDVKYRLEPLPKTPLGIHHLGYFRPHGKSSWLHFSTSKPWKLEPVSHHGEKPSYSAETQPGDYHMTTTHQISFQSPPLGQSMFPVPIQGRKIAPITRPGYIEYINQYRSDFQAPGWSQIFEPDPAKSCGQEINKYIQTRRDTALSLQPATRQQPKPSWLKQEMPILAAKFGGDTVSRVKCPSSLSKASPAA</sequence>
<keyword evidence="2" id="KW-1185">Reference proteome</keyword>
<proteinExistence type="predicted"/>